<sequence>MSTSIEPVTPKAQAEARYFAHRRAANGTCEACRGAWPCQAMYDAAETLTHVGHPELFVLVPIVDTNT</sequence>
<accession>A0A841G0M0</accession>
<gene>
    <name evidence="1" type="ORF">HNR73_005588</name>
</gene>
<name>A0A841G0M0_9ACTN</name>
<dbReference type="RefSeq" id="WP_203686386.1">
    <property type="nucleotide sequence ID" value="NZ_BONT01000054.1"/>
</dbReference>
<organism evidence="1 2">
    <name type="scientific">Phytomonospora endophytica</name>
    <dbReference type="NCBI Taxonomy" id="714109"/>
    <lineage>
        <taxon>Bacteria</taxon>
        <taxon>Bacillati</taxon>
        <taxon>Actinomycetota</taxon>
        <taxon>Actinomycetes</taxon>
        <taxon>Micromonosporales</taxon>
        <taxon>Micromonosporaceae</taxon>
        <taxon>Phytomonospora</taxon>
    </lineage>
</organism>
<dbReference type="Proteomes" id="UP000548476">
    <property type="component" value="Unassembled WGS sequence"/>
</dbReference>
<keyword evidence="2" id="KW-1185">Reference proteome</keyword>
<comment type="caution">
    <text evidence="1">The sequence shown here is derived from an EMBL/GenBank/DDBJ whole genome shotgun (WGS) entry which is preliminary data.</text>
</comment>
<proteinExistence type="predicted"/>
<protein>
    <submittedName>
        <fullName evidence="1">Uncharacterized protein</fullName>
    </submittedName>
</protein>
<reference evidence="1 2" key="1">
    <citation type="submission" date="2020-08" db="EMBL/GenBank/DDBJ databases">
        <title>Genomic Encyclopedia of Type Strains, Phase IV (KMG-IV): sequencing the most valuable type-strain genomes for metagenomic binning, comparative biology and taxonomic classification.</title>
        <authorList>
            <person name="Goeker M."/>
        </authorList>
    </citation>
    <scope>NUCLEOTIDE SEQUENCE [LARGE SCALE GENOMIC DNA]</scope>
    <source>
        <strain evidence="1 2">YIM 65646</strain>
    </source>
</reference>
<dbReference type="EMBL" id="JACHGT010000013">
    <property type="protein sequence ID" value="MBB6037710.1"/>
    <property type="molecule type" value="Genomic_DNA"/>
</dbReference>
<evidence type="ECO:0000313" key="2">
    <source>
        <dbReference type="Proteomes" id="UP000548476"/>
    </source>
</evidence>
<evidence type="ECO:0000313" key="1">
    <source>
        <dbReference type="EMBL" id="MBB6037710.1"/>
    </source>
</evidence>
<dbReference type="AlphaFoldDB" id="A0A841G0M0"/>